<feature type="compositionally biased region" description="Low complexity" evidence="2">
    <location>
        <begin position="78"/>
        <end position="91"/>
    </location>
</feature>
<evidence type="ECO:0000256" key="1">
    <source>
        <dbReference type="SAM" id="Coils"/>
    </source>
</evidence>
<proteinExistence type="predicted"/>
<dbReference type="EMBL" id="MU006567">
    <property type="protein sequence ID" value="KAF2749155.1"/>
    <property type="molecule type" value="Genomic_DNA"/>
</dbReference>
<sequence>MESDAASEAGAKPSEVDMSDDALSDSGYFGAPSPIHTLEFWLPPSPSPSPDLVLASSRASLRRNAAARSRKTSPPGPTNTTTQHPYTPTKTAIRSGAPQYPFTPDSTRKPALRRAASATLPPPGPAPWDASPTRDRASESPVQRQLHSTFTTLENIISATPPTDEQMEFVLGQLESITTTLLPRGDESLQTDAQLSIEQGQSDMASQDPVLSREEAERYISEVEIFVTKVKKHAEDYKLRLEEAKKLHALSEGIIANLQQEKQLHQEIIESLKQELREARTPRRGKHHKIYVKVEKPSGIWAAFREALDEAGKLMYVW</sequence>
<reference evidence="3" key="1">
    <citation type="journal article" date="2020" name="Stud. Mycol.">
        <title>101 Dothideomycetes genomes: a test case for predicting lifestyles and emergence of pathogens.</title>
        <authorList>
            <person name="Haridas S."/>
            <person name="Albert R."/>
            <person name="Binder M."/>
            <person name="Bloem J."/>
            <person name="Labutti K."/>
            <person name="Salamov A."/>
            <person name="Andreopoulos B."/>
            <person name="Baker S."/>
            <person name="Barry K."/>
            <person name="Bills G."/>
            <person name="Bluhm B."/>
            <person name="Cannon C."/>
            <person name="Castanera R."/>
            <person name="Culley D."/>
            <person name="Daum C."/>
            <person name="Ezra D."/>
            <person name="Gonzalez J."/>
            <person name="Henrissat B."/>
            <person name="Kuo A."/>
            <person name="Liang C."/>
            <person name="Lipzen A."/>
            <person name="Lutzoni F."/>
            <person name="Magnuson J."/>
            <person name="Mondo S."/>
            <person name="Nolan M."/>
            <person name="Ohm R."/>
            <person name="Pangilinan J."/>
            <person name="Park H.-J."/>
            <person name="Ramirez L."/>
            <person name="Alfaro M."/>
            <person name="Sun H."/>
            <person name="Tritt A."/>
            <person name="Yoshinaga Y."/>
            <person name="Zwiers L.-H."/>
            <person name="Turgeon B."/>
            <person name="Goodwin S."/>
            <person name="Spatafora J."/>
            <person name="Crous P."/>
            <person name="Grigoriev I."/>
        </authorList>
    </citation>
    <scope>NUCLEOTIDE SEQUENCE</scope>
    <source>
        <strain evidence="3">CBS 119925</strain>
    </source>
</reference>
<keyword evidence="1" id="KW-0175">Coiled coil</keyword>
<evidence type="ECO:0000256" key="2">
    <source>
        <dbReference type="SAM" id="MobiDB-lite"/>
    </source>
</evidence>
<accession>A0A6A6VEY7</accession>
<evidence type="ECO:0000313" key="4">
    <source>
        <dbReference type="Proteomes" id="UP000799440"/>
    </source>
</evidence>
<keyword evidence="4" id="KW-1185">Reference proteome</keyword>
<feature type="region of interest" description="Disordered" evidence="2">
    <location>
        <begin position="1"/>
        <end position="145"/>
    </location>
</feature>
<dbReference type="AlphaFoldDB" id="A0A6A6VEY7"/>
<feature type="compositionally biased region" description="Low complexity" evidence="2">
    <location>
        <begin position="54"/>
        <end position="67"/>
    </location>
</feature>
<gene>
    <name evidence="3" type="ORF">M011DRAFT_466272</name>
</gene>
<feature type="coiled-coil region" evidence="1">
    <location>
        <begin position="227"/>
        <end position="278"/>
    </location>
</feature>
<dbReference type="Proteomes" id="UP000799440">
    <property type="component" value="Unassembled WGS sequence"/>
</dbReference>
<protein>
    <submittedName>
        <fullName evidence="3">Uncharacterized protein</fullName>
    </submittedName>
</protein>
<dbReference type="OrthoDB" id="3799016at2759"/>
<organism evidence="3 4">
    <name type="scientific">Sporormia fimetaria CBS 119925</name>
    <dbReference type="NCBI Taxonomy" id="1340428"/>
    <lineage>
        <taxon>Eukaryota</taxon>
        <taxon>Fungi</taxon>
        <taxon>Dikarya</taxon>
        <taxon>Ascomycota</taxon>
        <taxon>Pezizomycotina</taxon>
        <taxon>Dothideomycetes</taxon>
        <taxon>Pleosporomycetidae</taxon>
        <taxon>Pleosporales</taxon>
        <taxon>Sporormiaceae</taxon>
        <taxon>Sporormia</taxon>
    </lineage>
</organism>
<name>A0A6A6VEY7_9PLEO</name>
<evidence type="ECO:0000313" key="3">
    <source>
        <dbReference type="EMBL" id="KAF2749155.1"/>
    </source>
</evidence>